<sequence>MAVEMLDVRANGALPTVGSRCSRCAPGVRGTCIFCQEASGVTYVPTHFRSESVDGDSADEGGVGSLSGMRLVGYRDSLAEHCGCAQCWLRWEARQLRVRRDMRVHCPVCHLIVDVRAGYDEVLCGACKRDVVPRGGSLMRGVAYLWAWIRRCDGCCAVYVPHIHRGVVLGVHSGRSPMAAFW</sequence>
<gene>
    <name evidence="1" type="ORF">NSCI0253_LOCUS25227</name>
</gene>
<accession>A0A7S1F8V8</accession>
<organism evidence="1">
    <name type="scientific">Noctiluca scintillans</name>
    <name type="common">Sea sparkle</name>
    <name type="synonym">Red tide dinoflagellate</name>
    <dbReference type="NCBI Taxonomy" id="2966"/>
    <lineage>
        <taxon>Eukaryota</taxon>
        <taxon>Sar</taxon>
        <taxon>Alveolata</taxon>
        <taxon>Dinophyceae</taxon>
        <taxon>Noctilucales</taxon>
        <taxon>Noctilucaceae</taxon>
        <taxon>Noctiluca</taxon>
    </lineage>
</organism>
<dbReference type="EMBL" id="HBFQ01035761">
    <property type="protein sequence ID" value="CAD8850877.1"/>
    <property type="molecule type" value="Transcribed_RNA"/>
</dbReference>
<dbReference type="AlphaFoldDB" id="A0A7S1F8V8"/>
<protein>
    <submittedName>
        <fullName evidence="1">Uncharacterized protein</fullName>
    </submittedName>
</protein>
<reference evidence="1" key="1">
    <citation type="submission" date="2021-01" db="EMBL/GenBank/DDBJ databases">
        <authorList>
            <person name="Corre E."/>
            <person name="Pelletier E."/>
            <person name="Niang G."/>
            <person name="Scheremetjew M."/>
            <person name="Finn R."/>
            <person name="Kale V."/>
            <person name="Holt S."/>
            <person name="Cochrane G."/>
            <person name="Meng A."/>
            <person name="Brown T."/>
            <person name="Cohen L."/>
        </authorList>
    </citation>
    <scope>NUCLEOTIDE SEQUENCE</scope>
</reference>
<evidence type="ECO:0000313" key="1">
    <source>
        <dbReference type="EMBL" id="CAD8850877.1"/>
    </source>
</evidence>
<proteinExistence type="predicted"/>
<name>A0A7S1F8V8_NOCSC</name>